<evidence type="ECO:0000256" key="7">
    <source>
        <dbReference type="ARBA" id="ARBA00023242"/>
    </source>
</evidence>
<evidence type="ECO:0000256" key="8">
    <source>
        <dbReference type="ARBA" id="ARBA00031256"/>
    </source>
</evidence>
<dbReference type="Pfam" id="PF08689">
    <property type="entry name" value="Med5"/>
    <property type="match status" value="1"/>
</dbReference>
<accession>A0A1B9GK32</accession>
<feature type="region of interest" description="Disordered" evidence="10">
    <location>
        <begin position="921"/>
        <end position="965"/>
    </location>
</feature>
<dbReference type="GO" id="GO:0003712">
    <property type="term" value="F:transcription coregulator activity"/>
    <property type="evidence" value="ECO:0007669"/>
    <property type="project" value="InterPro"/>
</dbReference>
<protein>
    <recommendedName>
        <fullName evidence="3 9">Mediator of RNA polymerase II transcription subunit 5</fullName>
    </recommendedName>
    <alternativeName>
        <fullName evidence="8 9">Mediator complex subunit 5</fullName>
    </alternativeName>
</protein>
<sequence length="997" mass="107279">MAYDELSLPELIGRAYARAVPAKKLVKLVQSRLSGSNLEETDDQLAAALIPYLLPSPPSLLLSYLSELLTSHTPLLTTKTIFIHLLFYIAEHDIPPIPSLLSVSTILASSPLGLEEGSIPSLLTIPNNKARESDIPEVGTSASASTSTLTAPKQISTLSLLLPLLRICASTPPSPLSNLVGRAILHLSPFPAPSLDVGLEAGQLLPSLPEEISVPLRSTLSGLMADLATQDMQSTSALASADPGQDSQMAQQGSQQVQNAIRERLPLSQTLALLLERARRASRWHVSAESDASTPQPGLLDLLRTGPSLEYEPTEFMSTLLQVSLKALLDTSVDGSSTEAGEWWNLVMDGVLGLIAWWKTHPEGKFPFPEDIPSLFSMVFNNLSQQMTAFSEAILLRYATLVQQSESEDDSSAFTPVEGWSIRPMQETLLSRLVQLGIIATDQATIVAPGVPVHPFTPGESLLNRLAAESHHHLPPLAHVIQFAAGASSSFASDLLQTVKACPSIPPPENLFTFVASQPTLITALTGSVSPAEFGDLLVKHLLDAPLDESTRMDDPQGSLTRFGEGVVLVEAVVAHFELPLPPLLVDARSAWSYSHLSNEDKETMNGWVKAIFGSDGIEDQILLATSPQTMYKLAPTLIQQAIAATTTGQMDLDTLHSGLSYFSQPLLSWCLGGVVSWLCHEIRRQGLLSALHLVVLQDLILGHTCPEPLLRVTSDMLNNILSSTSGHGDVFQSSNFDVLGIRSKLDSIGLTLSPIVIETPLRTALQVARQLDLAPAGWDSALLDALSNSIAVIGEVATVKKLMDEIALSSTIAMPMTGTADSLTAFIPLLFSLRLSRASNPLVQALIRGWLPDLCQHNQTATSVSGELIGWVVKRSLVLASDISGQQGDGQVDANKALDTLVNGLMDELEYELSRLAPRTQHLARDQQQQQGVTDGEDAGSKRSLQTKTKGSKRGGTGDTSATGKREMIEGLIKLFRDDEDLRARFGSLRRLDGLL</sequence>
<dbReference type="PANTHER" id="PTHR35784:SF1">
    <property type="entry name" value="MEDIATOR OF RNA POLYMERASE II TRANSCRIPTION SUBUNIT 5"/>
    <property type="match status" value="1"/>
</dbReference>
<evidence type="ECO:0000256" key="10">
    <source>
        <dbReference type="SAM" id="MobiDB-lite"/>
    </source>
</evidence>
<evidence type="ECO:0000256" key="2">
    <source>
        <dbReference type="ARBA" id="ARBA00008782"/>
    </source>
</evidence>
<keyword evidence="4 9" id="KW-0805">Transcription regulation</keyword>
<keyword evidence="12" id="KW-1185">Reference proteome</keyword>
<evidence type="ECO:0000256" key="9">
    <source>
        <dbReference type="RuleBase" id="RU364142"/>
    </source>
</evidence>
<organism evidence="11 12">
    <name type="scientific">Kwoniella heveanensis BCC8398</name>
    <dbReference type="NCBI Taxonomy" id="1296120"/>
    <lineage>
        <taxon>Eukaryota</taxon>
        <taxon>Fungi</taxon>
        <taxon>Dikarya</taxon>
        <taxon>Basidiomycota</taxon>
        <taxon>Agaricomycotina</taxon>
        <taxon>Tremellomycetes</taxon>
        <taxon>Tremellales</taxon>
        <taxon>Cryptococcaceae</taxon>
        <taxon>Kwoniella</taxon>
    </lineage>
</organism>
<dbReference type="STRING" id="1296120.A0A1B9GK32"/>
<dbReference type="OrthoDB" id="5549158at2759"/>
<evidence type="ECO:0000256" key="5">
    <source>
        <dbReference type="ARBA" id="ARBA00023159"/>
    </source>
</evidence>
<evidence type="ECO:0000256" key="3">
    <source>
        <dbReference type="ARBA" id="ARBA00020628"/>
    </source>
</evidence>
<dbReference type="GO" id="GO:0016592">
    <property type="term" value="C:mediator complex"/>
    <property type="evidence" value="ECO:0007669"/>
    <property type="project" value="InterPro"/>
</dbReference>
<comment type="similarity">
    <text evidence="2 9">Belongs to the Mediator complex subunit 5 family.</text>
</comment>
<feature type="region of interest" description="Disordered" evidence="10">
    <location>
        <begin position="234"/>
        <end position="257"/>
    </location>
</feature>
<evidence type="ECO:0000256" key="1">
    <source>
        <dbReference type="ARBA" id="ARBA00004123"/>
    </source>
</evidence>
<dbReference type="InterPro" id="IPR014801">
    <property type="entry name" value="Mediator_Med5_fun"/>
</dbReference>
<keyword evidence="7 9" id="KW-0539">Nucleus</keyword>
<keyword evidence="5 9" id="KW-0010">Activator</keyword>
<evidence type="ECO:0000313" key="11">
    <source>
        <dbReference type="EMBL" id="OCF31409.1"/>
    </source>
</evidence>
<feature type="compositionally biased region" description="Low complexity" evidence="10">
    <location>
        <begin position="244"/>
        <end position="257"/>
    </location>
</feature>
<dbReference type="PANTHER" id="PTHR35784">
    <property type="entry name" value="MEDIATOR OF RNA POLYMERASE II TRANSCRIPTION SUBUNIT 5"/>
    <property type="match status" value="1"/>
</dbReference>
<evidence type="ECO:0000256" key="6">
    <source>
        <dbReference type="ARBA" id="ARBA00023163"/>
    </source>
</evidence>
<comment type="subcellular location">
    <subcellularLocation>
        <location evidence="1 9">Nucleus</location>
    </subcellularLocation>
</comment>
<keyword evidence="6 9" id="KW-0804">Transcription</keyword>
<comment type="subunit">
    <text evidence="9">Component of the Mediator complex.</text>
</comment>
<gene>
    <name evidence="9" type="primary">MED5</name>
    <name evidence="11" type="ORF">I316_07014</name>
</gene>
<evidence type="ECO:0000256" key="4">
    <source>
        <dbReference type="ARBA" id="ARBA00023015"/>
    </source>
</evidence>
<evidence type="ECO:0000313" key="12">
    <source>
        <dbReference type="Proteomes" id="UP000092666"/>
    </source>
</evidence>
<reference evidence="11 12" key="1">
    <citation type="submission" date="2013-07" db="EMBL/GenBank/DDBJ databases">
        <title>The Genome Sequence of Cryptococcus heveanensis BCC8398.</title>
        <authorList>
            <consortium name="The Broad Institute Genome Sequencing Platform"/>
            <person name="Cuomo C."/>
            <person name="Litvintseva A."/>
            <person name="Chen Y."/>
            <person name="Heitman J."/>
            <person name="Sun S."/>
            <person name="Springer D."/>
            <person name="Dromer F."/>
            <person name="Young S.K."/>
            <person name="Zeng Q."/>
            <person name="Gargeya S."/>
            <person name="Fitzgerald M."/>
            <person name="Abouelleil A."/>
            <person name="Alvarado L."/>
            <person name="Berlin A.M."/>
            <person name="Chapman S.B."/>
            <person name="Dewar J."/>
            <person name="Goldberg J."/>
            <person name="Griggs A."/>
            <person name="Gujja S."/>
            <person name="Hansen M."/>
            <person name="Howarth C."/>
            <person name="Imamovic A."/>
            <person name="Larimer J."/>
            <person name="McCowan C."/>
            <person name="Murphy C."/>
            <person name="Pearson M."/>
            <person name="Priest M."/>
            <person name="Roberts A."/>
            <person name="Saif S."/>
            <person name="Shea T."/>
            <person name="Sykes S."/>
            <person name="Wortman J."/>
            <person name="Nusbaum C."/>
            <person name="Birren B."/>
        </authorList>
    </citation>
    <scope>NUCLEOTIDE SEQUENCE [LARGE SCALE GENOMIC DNA]</scope>
    <source>
        <strain evidence="11 12">BCC8398</strain>
    </source>
</reference>
<dbReference type="Proteomes" id="UP000092666">
    <property type="component" value="Unassembled WGS sequence"/>
</dbReference>
<dbReference type="GO" id="GO:0006357">
    <property type="term" value="P:regulation of transcription by RNA polymerase II"/>
    <property type="evidence" value="ECO:0007669"/>
    <property type="project" value="InterPro"/>
</dbReference>
<dbReference type="AlphaFoldDB" id="A0A1B9GK32"/>
<reference evidence="12" key="2">
    <citation type="submission" date="2013-12" db="EMBL/GenBank/DDBJ databases">
        <title>Evolution of pathogenesis and genome organization in the Tremellales.</title>
        <authorList>
            <person name="Cuomo C."/>
            <person name="Litvintseva A."/>
            <person name="Heitman J."/>
            <person name="Chen Y."/>
            <person name="Sun S."/>
            <person name="Springer D."/>
            <person name="Dromer F."/>
            <person name="Young S."/>
            <person name="Zeng Q."/>
            <person name="Chapman S."/>
            <person name="Gujja S."/>
            <person name="Saif S."/>
            <person name="Birren B."/>
        </authorList>
    </citation>
    <scope>NUCLEOTIDE SEQUENCE [LARGE SCALE GENOMIC DNA]</scope>
    <source>
        <strain evidence="12">BCC8398</strain>
    </source>
</reference>
<comment type="function">
    <text evidence="9">Component of the Mediator complex, a coactivator involved in the regulated transcription of nearly all RNA polymerase II-dependent genes. Mediator functions as a bridge to convey information from gene-specific regulatory proteins to the basal RNA polymerase II transcription machinery. Mediator is recruited to promoters by direct interactions with regulatory proteins and serves as a scaffold for the assembly of a functional preinitiation complex with RNA polymerase II and the general transcription factors.</text>
</comment>
<name>A0A1B9GK32_9TREE</name>
<dbReference type="EMBL" id="KV700135">
    <property type="protein sequence ID" value="OCF31409.1"/>
    <property type="molecule type" value="Genomic_DNA"/>
</dbReference>
<proteinExistence type="inferred from homology"/>